<sequence length="350" mass="37182">MKLLAFSTFLSAASAHVTLNPNYGAGAGNYFKTSLKIPHGTHGLETTKVKVSVPYGVLSAVPEALHGWDITVNTRPIPGYMSHGNLVNTGPAEIIWEATCTGSGAPNTCDNDDHAGLHNSHLLELEMQVKLGCDFGADKVATPVVATDDATVWLEQHTIWWRTEQHVSTPGTNDGNADDDANVLSWSGEREGTENWGAAQPKPAPYIFIYSDDKCTPADSVGDTGQNGMRWGVNSEVIPVAENMDAVKSKAEVLSMIEEQQLDQTEAMGVKFAEAAKETSDAKSEAENAAMVAIVGAAISALLLLSVFLTVSCRVANPTGFRKVLLSDTSAYVVRTDAGGYGKGIQDDAL</sequence>
<accession>A0A9W7C864</accession>
<keyword evidence="1" id="KW-0812">Transmembrane</keyword>
<keyword evidence="2" id="KW-0732">Signal</keyword>
<proteinExistence type="predicted"/>
<keyword evidence="5" id="KW-1185">Reference proteome</keyword>
<dbReference type="AlphaFoldDB" id="A0A9W7C864"/>
<comment type="caution">
    <text evidence="4">The sequence shown here is derived from an EMBL/GenBank/DDBJ whole genome shotgun (WGS) entry which is preliminary data.</text>
</comment>
<keyword evidence="1" id="KW-1133">Transmembrane helix</keyword>
<feature type="transmembrane region" description="Helical" evidence="1">
    <location>
        <begin position="289"/>
        <end position="313"/>
    </location>
</feature>
<reference evidence="5" key="1">
    <citation type="journal article" date="2023" name="Commun. Biol.">
        <title>Genome analysis of Parmales, the sister group of diatoms, reveals the evolutionary specialization of diatoms from phago-mixotrophs to photoautotrophs.</title>
        <authorList>
            <person name="Ban H."/>
            <person name="Sato S."/>
            <person name="Yoshikawa S."/>
            <person name="Yamada K."/>
            <person name="Nakamura Y."/>
            <person name="Ichinomiya M."/>
            <person name="Sato N."/>
            <person name="Blanc-Mathieu R."/>
            <person name="Endo H."/>
            <person name="Kuwata A."/>
            <person name="Ogata H."/>
        </authorList>
    </citation>
    <scope>NUCLEOTIDE SEQUENCE [LARGE SCALE GENOMIC DNA]</scope>
    <source>
        <strain evidence="5">NIES 3700</strain>
    </source>
</reference>
<organism evidence="4 5">
    <name type="scientific">Triparma laevis f. longispina</name>
    <dbReference type="NCBI Taxonomy" id="1714387"/>
    <lineage>
        <taxon>Eukaryota</taxon>
        <taxon>Sar</taxon>
        <taxon>Stramenopiles</taxon>
        <taxon>Ochrophyta</taxon>
        <taxon>Bolidophyceae</taxon>
        <taxon>Parmales</taxon>
        <taxon>Triparmaceae</taxon>
        <taxon>Triparma</taxon>
    </lineage>
</organism>
<dbReference type="InterPro" id="IPR038507">
    <property type="entry name" value="YcnI-like_sf"/>
</dbReference>
<keyword evidence="1" id="KW-0472">Membrane</keyword>
<gene>
    <name evidence="4" type="ORF">TrLO_g478</name>
</gene>
<protein>
    <recommendedName>
        <fullName evidence="3">YncI copper-binding domain-containing protein</fullName>
    </recommendedName>
</protein>
<dbReference type="InterPro" id="IPR012533">
    <property type="entry name" value="YcnI-copper_dom"/>
</dbReference>
<evidence type="ECO:0000313" key="4">
    <source>
        <dbReference type="EMBL" id="GMI01033.1"/>
    </source>
</evidence>
<dbReference type="OrthoDB" id="4234at2759"/>
<name>A0A9W7C864_9STRA</name>
<evidence type="ECO:0000313" key="5">
    <source>
        <dbReference type="Proteomes" id="UP001165122"/>
    </source>
</evidence>
<dbReference type="Gene3D" id="2.60.40.2230">
    <property type="entry name" value="Uncharacterised protein YcnI-like PF07987, DUF1775"/>
    <property type="match status" value="1"/>
</dbReference>
<dbReference type="EMBL" id="BRXW01000030">
    <property type="protein sequence ID" value="GMI01033.1"/>
    <property type="molecule type" value="Genomic_DNA"/>
</dbReference>
<dbReference type="Pfam" id="PF07987">
    <property type="entry name" value="DUF1775"/>
    <property type="match status" value="1"/>
</dbReference>
<feature type="chain" id="PRO_5040762997" description="YncI copper-binding domain-containing protein" evidence="2">
    <location>
        <begin position="16"/>
        <end position="350"/>
    </location>
</feature>
<evidence type="ECO:0000256" key="1">
    <source>
        <dbReference type="SAM" id="Phobius"/>
    </source>
</evidence>
<evidence type="ECO:0000259" key="3">
    <source>
        <dbReference type="Pfam" id="PF07987"/>
    </source>
</evidence>
<dbReference type="Proteomes" id="UP001165122">
    <property type="component" value="Unassembled WGS sequence"/>
</dbReference>
<evidence type="ECO:0000256" key="2">
    <source>
        <dbReference type="SAM" id="SignalP"/>
    </source>
</evidence>
<feature type="domain" description="YncI copper-binding" evidence="3">
    <location>
        <begin position="16"/>
        <end position="99"/>
    </location>
</feature>
<feature type="signal peptide" evidence="2">
    <location>
        <begin position="1"/>
        <end position="15"/>
    </location>
</feature>